<reference evidence="2 3" key="1">
    <citation type="submission" date="2019-02" db="EMBL/GenBank/DDBJ databases">
        <title>Deep-cultivation of Planctomycetes and their phenomic and genomic characterization uncovers novel biology.</title>
        <authorList>
            <person name="Wiegand S."/>
            <person name="Jogler M."/>
            <person name="Boedeker C."/>
            <person name="Pinto D."/>
            <person name="Vollmers J."/>
            <person name="Rivas-Marin E."/>
            <person name="Kohn T."/>
            <person name="Peeters S.H."/>
            <person name="Heuer A."/>
            <person name="Rast P."/>
            <person name="Oberbeckmann S."/>
            <person name="Bunk B."/>
            <person name="Jeske O."/>
            <person name="Meyerdierks A."/>
            <person name="Storesund J.E."/>
            <person name="Kallscheuer N."/>
            <person name="Luecker S."/>
            <person name="Lage O.M."/>
            <person name="Pohl T."/>
            <person name="Merkel B.J."/>
            <person name="Hornburger P."/>
            <person name="Mueller R.-W."/>
            <person name="Bruemmer F."/>
            <person name="Labrenz M."/>
            <person name="Spormann A.M."/>
            <person name="Op den Camp H."/>
            <person name="Overmann J."/>
            <person name="Amann R."/>
            <person name="Jetten M.S.M."/>
            <person name="Mascher T."/>
            <person name="Medema M.H."/>
            <person name="Devos D.P."/>
            <person name="Kaster A.-K."/>
            <person name="Ovreas L."/>
            <person name="Rohde M."/>
            <person name="Galperin M.Y."/>
            <person name="Jogler C."/>
        </authorList>
    </citation>
    <scope>NUCLEOTIDE SEQUENCE [LARGE SCALE GENOMIC DNA]</scope>
    <source>
        <strain evidence="2 3">EC9</strain>
    </source>
</reference>
<evidence type="ECO:0000313" key="2">
    <source>
        <dbReference type="EMBL" id="QDS88618.1"/>
    </source>
</evidence>
<protein>
    <submittedName>
        <fullName evidence="2">Uncharacterized protein</fullName>
    </submittedName>
</protein>
<feature type="transmembrane region" description="Helical" evidence="1">
    <location>
        <begin position="22"/>
        <end position="44"/>
    </location>
</feature>
<keyword evidence="1" id="KW-1133">Transmembrane helix</keyword>
<dbReference type="KEGG" id="ruv:EC9_28090"/>
<evidence type="ECO:0000256" key="1">
    <source>
        <dbReference type="SAM" id="Phobius"/>
    </source>
</evidence>
<dbReference type="AlphaFoldDB" id="A0A517M161"/>
<keyword evidence="3" id="KW-1185">Reference proteome</keyword>
<name>A0A517M161_9BACT</name>
<keyword evidence="1" id="KW-0812">Transmembrane</keyword>
<evidence type="ECO:0000313" key="3">
    <source>
        <dbReference type="Proteomes" id="UP000319557"/>
    </source>
</evidence>
<dbReference type="EMBL" id="CP036261">
    <property type="protein sequence ID" value="QDS88618.1"/>
    <property type="molecule type" value="Genomic_DNA"/>
</dbReference>
<organism evidence="2 3">
    <name type="scientific">Rosistilla ulvae</name>
    <dbReference type="NCBI Taxonomy" id="1930277"/>
    <lineage>
        <taxon>Bacteria</taxon>
        <taxon>Pseudomonadati</taxon>
        <taxon>Planctomycetota</taxon>
        <taxon>Planctomycetia</taxon>
        <taxon>Pirellulales</taxon>
        <taxon>Pirellulaceae</taxon>
        <taxon>Rosistilla</taxon>
    </lineage>
</organism>
<keyword evidence="1" id="KW-0472">Membrane</keyword>
<dbReference type="Proteomes" id="UP000319557">
    <property type="component" value="Chromosome"/>
</dbReference>
<dbReference type="RefSeq" id="WP_145345961.1">
    <property type="nucleotide sequence ID" value="NZ_CP036261.1"/>
</dbReference>
<proteinExistence type="predicted"/>
<feature type="transmembrane region" description="Helical" evidence="1">
    <location>
        <begin position="73"/>
        <end position="97"/>
    </location>
</feature>
<gene>
    <name evidence="2" type="ORF">EC9_28090</name>
</gene>
<accession>A0A517M161</accession>
<sequence length="104" mass="11836">MESEPESPNETQRHATRPPFQISIRTMLLITVVFSVMSAGLYHASRIPTVDAELASMFQRAGTAPSSDRSLQIVFIMFTYSMPLMMAGLLASMSTVWKWWHRNR</sequence>
<dbReference type="OrthoDB" id="292251at2"/>